<name>A0AAP0E1V2_9MAGN</name>
<accession>A0AAP0E1V2</accession>
<evidence type="ECO:0008006" key="3">
    <source>
        <dbReference type="Google" id="ProtNLM"/>
    </source>
</evidence>
<keyword evidence="2" id="KW-1185">Reference proteome</keyword>
<comment type="caution">
    <text evidence="1">The sequence shown here is derived from an EMBL/GenBank/DDBJ whole genome shotgun (WGS) entry which is preliminary data.</text>
</comment>
<dbReference type="EMBL" id="JBBNAE010000011">
    <property type="protein sequence ID" value="KAK9085084.1"/>
    <property type="molecule type" value="Genomic_DNA"/>
</dbReference>
<protein>
    <recommendedName>
        <fullName evidence="3">F-box domain-containing protein</fullName>
    </recommendedName>
</protein>
<dbReference type="PANTHER" id="PTHR34049:SF1">
    <property type="entry name" value="F-BOX PROTEIN SKIP27"/>
    <property type="match status" value="1"/>
</dbReference>
<dbReference type="Proteomes" id="UP001417504">
    <property type="component" value="Unassembled WGS sequence"/>
</dbReference>
<gene>
    <name evidence="1" type="ORF">Sjap_025495</name>
</gene>
<dbReference type="AlphaFoldDB" id="A0AAP0E1V2"/>
<organism evidence="1 2">
    <name type="scientific">Stephania japonica</name>
    <dbReference type="NCBI Taxonomy" id="461633"/>
    <lineage>
        <taxon>Eukaryota</taxon>
        <taxon>Viridiplantae</taxon>
        <taxon>Streptophyta</taxon>
        <taxon>Embryophyta</taxon>
        <taxon>Tracheophyta</taxon>
        <taxon>Spermatophyta</taxon>
        <taxon>Magnoliopsida</taxon>
        <taxon>Ranunculales</taxon>
        <taxon>Menispermaceae</taxon>
        <taxon>Menispermoideae</taxon>
        <taxon>Cissampelideae</taxon>
        <taxon>Stephania</taxon>
    </lineage>
</organism>
<evidence type="ECO:0000313" key="1">
    <source>
        <dbReference type="EMBL" id="KAK9085084.1"/>
    </source>
</evidence>
<evidence type="ECO:0000313" key="2">
    <source>
        <dbReference type="Proteomes" id="UP001417504"/>
    </source>
</evidence>
<dbReference type="PANTHER" id="PTHR34049">
    <property type="entry name" value="F-BOX PROTEIN SKIP27"/>
    <property type="match status" value="1"/>
</dbReference>
<sequence length="178" mass="20033">MAIGRGLRARATKLRNLDVDSVGKELGVVSHKGAMGRKRVEPSPTGLSPVRTPLKRACSFRFNVEKALVEALPQEILVKILCGVHHEDLDQVYNVSKTFREATVIAETMHFAFRTPSPKLKFAYFNKSFGDLDADDEFDDLEPPSAPKQRRFCRSEVEGVALFQEPLRRGLIFMESEI</sequence>
<reference evidence="1 2" key="1">
    <citation type="submission" date="2024-01" db="EMBL/GenBank/DDBJ databases">
        <title>Genome assemblies of Stephania.</title>
        <authorList>
            <person name="Yang L."/>
        </authorList>
    </citation>
    <scope>NUCLEOTIDE SEQUENCE [LARGE SCALE GENOMIC DNA]</scope>
    <source>
        <strain evidence="1">QJT</strain>
        <tissue evidence="1">Leaf</tissue>
    </source>
</reference>
<proteinExistence type="predicted"/>
<dbReference type="InterPro" id="IPR045286">
    <property type="entry name" value="FBS1-like"/>
</dbReference>